<keyword evidence="4" id="KW-1185">Reference proteome</keyword>
<evidence type="ECO:0000313" key="3">
    <source>
        <dbReference type="EMBL" id="PSL43441.1"/>
    </source>
</evidence>
<gene>
    <name evidence="3" type="ORF">CLV51_108131</name>
</gene>
<feature type="domain" description="Polynucleotide kinase-phosphatase ligase" evidence="2">
    <location>
        <begin position="485"/>
        <end position="862"/>
    </location>
</feature>
<dbReference type="PANTHER" id="PTHR42850:SF7">
    <property type="entry name" value="BIS(5'-NUCLEOSYL)-TETRAPHOSPHATASE PRPE [ASYMMETRICAL]"/>
    <property type="match status" value="1"/>
</dbReference>
<feature type="domain" description="Calcineurin-like phosphoesterase" evidence="1">
    <location>
        <begin position="190"/>
        <end position="392"/>
    </location>
</feature>
<dbReference type="EMBL" id="PYAW01000008">
    <property type="protein sequence ID" value="PSL43441.1"/>
    <property type="molecule type" value="Genomic_DNA"/>
</dbReference>
<dbReference type="Pfam" id="PF00149">
    <property type="entry name" value="Metallophos"/>
    <property type="match status" value="1"/>
</dbReference>
<dbReference type="AlphaFoldDB" id="A0A2P8HBA9"/>
<name>A0A2P8HBA9_CHINA</name>
<dbReference type="NCBIfam" id="TIGR04075">
    <property type="entry name" value="bacter_Pnkp"/>
    <property type="match status" value="1"/>
</dbReference>
<dbReference type="OrthoDB" id="9808081at2"/>
<dbReference type="GO" id="GO:0005737">
    <property type="term" value="C:cytoplasm"/>
    <property type="evidence" value="ECO:0007669"/>
    <property type="project" value="TreeGrafter"/>
</dbReference>
<dbReference type="SUPFAM" id="SSF56091">
    <property type="entry name" value="DNA ligase/mRNA capping enzyme, catalytic domain"/>
    <property type="match status" value="1"/>
</dbReference>
<dbReference type="InterPro" id="IPR032380">
    <property type="entry name" value="PNKP_ligase_dom"/>
</dbReference>
<dbReference type="RefSeq" id="WP_106531043.1">
    <property type="nucleotide sequence ID" value="NZ_PYAW01000008.1"/>
</dbReference>
<evidence type="ECO:0000259" key="2">
    <source>
        <dbReference type="Pfam" id="PF16542"/>
    </source>
</evidence>
<comment type="caution">
    <text evidence="3">The sequence shown here is derived from an EMBL/GenBank/DDBJ whole genome shotgun (WGS) entry which is preliminary data.</text>
</comment>
<sequence>MSRRNNKLSHISIPELSLVLLIGPSGAGKSTFARKFFKPTEVISSDVCRGLISDDENNQTVSADAFELVRFIAAKRLKLGLLTVIDATNVQPESRKEWVKLAREYHVLPVAIVLNMPEQLCQERNALRSDRNFGGHVIPQQISQLKRSIRYLREEGFRHSFELRTEEEVAQLETITRNPLYNNKKDEHGPFDIIGDVHGCYDELCTLLDTLGYKIDKENAQFISAPLTTTADGYTRFRKPVFVGDLVDRGPKSPEVLRLVMHMVNNGFALCVPGNHDAKLLRYLNGKNVQLKHGLEQTAMQLAGESPEFIDAVKSFIDGLVSHYVLDDGKLVVAHAGLKESMQGRGSGAVREFCMYGETTGETDEFGLPVRYNWAMEYKGRAMVVYGHTPVPEPQWLNHTIDIDTGCVFGATLTALRYPEKELVSVPALEQYAVPARPIGYNAGSALSIQQQYDDVLDIEDFTGRKILHTRFSHNITIREENNIAALEVMSRFAINPKWLIYLPPTMSPAETSKEPGLLEHPAQGLQYFKEAGIRKVVCEEKHMGSRAVVVVCRDEIVAQQRFGIAGEGNGVVYTRTGRSFFTDKETEQDFITRINTALISTGFYETFNTDWVCLDTELMPWSAKAQTLLQTQYAATGTAATQALPVVVAALQRAIQQNVPAQALLDRYSQRLAQAKDYVTAYRQYCWPVNSLEDYKLAPFHIMATEGKTYFDKDHEWHMSAIKNICAGDTQLFRATSYRLVDLGDMDSENAAISWWEALTAAGGEGMVIKPYTFLNKDEKGLIQPAIKIRGKEYLRIIYGPEYDAPENLERLRSRKLTAKRSLALREFALGLEGLERFVNKDPLQLVHQCVFGILALESEPVDPRL</sequence>
<dbReference type="Proteomes" id="UP000240971">
    <property type="component" value="Unassembled WGS sequence"/>
</dbReference>
<dbReference type="InterPro" id="IPR041780">
    <property type="entry name" value="MPP_PrpE-like"/>
</dbReference>
<dbReference type="Gene3D" id="3.40.50.300">
    <property type="entry name" value="P-loop containing nucleotide triphosphate hydrolases"/>
    <property type="match status" value="1"/>
</dbReference>
<dbReference type="PANTHER" id="PTHR42850">
    <property type="entry name" value="METALLOPHOSPHOESTERASE"/>
    <property type="match status" value="1"/>
</dbReference>
<dbReference type="CDD" id="cd07423">
    <property type="entry name" value="MPP_Prp_like"/>
    <property type="match status" value="1"/>
</dbReference>
<dbReference type="InterPro" id="IPR029052">
    <property type="entry name" value="Metallo-depent_PP-like"/>
</dbReference>
<dbReference type="InterPro" id="IPR006186">
    <property type="entry name" value="Ser/Thr-sp_prot-phosphatase"/>
</dbReference>
<dbReference type="GO" id="GO:0016791">
    <property type="term" value="F:phosphatase activity"/>
    <property type="evidence" value="ECO:0007669"/>
    <property type="project" value="TreeGrafter"/>
</dbReference>
<organism evidence="3 4">
    <name type="scientific">Chitinophaga niastensis</name>
    <dbReference type="NCBI Taxonomy" id="536980"/>
    <lineage>
        <taxon>Bacteria</taxon>
        <taxon>Pseudomonadati</taxon>
        <taxon>Bacteroidota</taxon>
        <taxon>Chitinophagia</taxon>
        <taxon>Chitinophagales</taxon>
        <taxon>Chitinophagaceae</taxon>
        <taxon>Chitinophaga</taxon>
    </lineage>
</organism>
<evidence type="ECO:0000313" key="4">
    <source>
        <dbReference type="Proteomes" id="UP000240971"/>
    </source>
</evidence>
<evidence type="ECO:0000259" key="1">
    <source>
        <dbReference type="Pfam" id="PF00149"/>
    </source>
</evidence>
<dbReference type="InterPro" id="IPR004843">
    <property type="entry name" value="Calcineurin-like_PHP"/>
</dbReference>
<dbReference type="InterPro" id="IPR027417">
    <property type="entry name" value="P-loop_NTPase"/>
</dbReference>
<reference evidence="3 4" key="1">
    <citation type="submission" date="2018-03" db="EMBL/GenBank/DDBJ databases">
        <title>Genomic Encyclopedia of Archaeal and Bacterial Type Strains, Phase II (KMG-II): from individual species to whole genera.</title>
        <authorList>
            <person name="Goeker M."/>
        </authorList>
    </citation>
    <scope>NUCLEOTIDE SEQUENCE [LARGE SCALE GENOMIC DNA]</scope>
    <source>
        <strain evidence="3 4">DSM 24859</strain>
    </source>
</reference>
<dbReference type="Pfam" id="PF13671">
    <property type="entry name" value="AAA_33"/>
    <property type="match status" value="1"/>
</dbReference>
<proteinExistence type="predicted"/>
<accession>A0A2P8HBA9</accession>
<dbReference type="InterPro" id="IPR024028">
    <property type="entry name" value="PNKP_bac"/>
</dbReference>
<dbReference type="Gene3D" id="3.60.21.10">
    <property type="match status" value="1"/>
</dbReference>
<protein>
    <submittedName>
        <fullName evidence="3">Protein phosphatase</fullName>
    </submittedName>
</protein>
<dbReference type="Pfam" id="PF16542">
    <property type="entry name" value="PNKP_ligase"/>
    <property type="match status" value="1"/>
</dbReference>
<dbReference type="Gene3D" id="3.30.470.30">
    <property type="entry name" value="DNA ligase/mRNA capping enzyme"/>
    <property type="match status" value="1"/>
</dbReference>
<dbReference type="SUPFAM" id="SSF52540">
    <property type="entry name" value="P-loop containing nucleoside triphosphate hydrolases"/>
    <property type="match status" value="1"/>
</dbReference>
<dbReference type="InterPro" id="IPR050126">
    <property type="entry name" value="Ap4A_hydrolase"/>
</dbReference>
<dbReference type="SUPFAM" id="SSF56300">
    <property type="entry name" value="Metallo-dependent phosphatases"/>
    <property type="match status" value="1"/>
</dbReference>
<dbReference type="PRINTS" id="PR00114">
    <property type="entry name" value="STPHPHTASE"/>
</dbReference>